<sequence length="99" mass="10683">MSAWTHVLDQDLAPALLYAASVSIVSPVSMRDVSPVEDDVVTQKIAIEIPVQQGHSVEVVENGSLTIDPFKVNVSMPFLGSMEATGLIHPCRYIPVRPA</sequence>
<name>A0A067PIK3_9AGAM</name>
<dbReference type="Proteomes" id="UP000027265">
    <property type="component" value="Unassembled WGS sequence"/>
</dbReference>
<reference evidence="2" key="1">
    <citation type="journal article" date="2014" name="Proc. Natl. Acad. Sci. U.S.A.">
        <title>Extensive sampling of basidiomycete genomes demonstrates inadequacy of the white-rot/brown-rot paradigm for wood decay fungi.</title>
        <authorList>
            <person name="Riley R."/>
            <person name="Salamov A.A."/>
            <person name="Brown D.W."/>
            <person name="Nagy L.G."/>
            <person name="Floudas D."/>
            <person name="Held B.W."/>
            <person name="Levasseur A."/>
            <person name="Lombard V."/>
            <person name="Morin E."/>
            <person name="Otillar R."/>
            <person name="Lindquist E.A."/>
            <person name="Sun H."/>
            <person name="LaButti K.M."/>
            <person name="Schmutz J."/>
            <person name="Jabbour D."/>
            <person name="Luo H."/>
            <person name="Baker S.E."/>
            <person name="Pisabarro A.G."/>
            <person name="Walton J.D."/>
            <person name="Blanchette R.A."/>
            <person name="Henrissat B."/>
            <person name="Martin F."/>
            <person name="Cullen D."/>
            <person name="Hibbett D.S."/>
            <person name="Grigoriev I.V."/>
        </authorList>
    </citation>
    <scope>NUCLEOTIDE SEQUENCE [LARGE SCALE GENOMIC DNA]</scope>
    <source>
        <strain evidence="2">MUCL 33604</strain>
    </source>
</reference>
<gene>
    <name evidence="1" type="ORF">JAAARDRAFT_200071</name>
</gene>
<evidence type="ECO:0000313" key="2">
    <source>
        <dbReference type="Proteomes" id="UP000027265"/>
    </source>
</evidence>
<keyword evidence="2" id="KW-1185">Reference proteome</keyword>
<evidence type="ECO:0000313" key="1">
    <source>
        <dbReference type="EMBL" id="KDQ50296.1"/>
    </source>
</evidence>
<accession>A0A067PIK3</accession>
<organism evidence="1 2">
    <name type="scientific">Jaapia argillacea MUCL 33604</name>
    <dbReference type="NCBI Taxonomy" id="933084"/>
    <lineage>
        <taxon>Eukaryota</taxon>
        <taxon>Fungi</taxon>
        <taxon>Dikarya</taxon>
        <taxon>Basidiomycota</taxon>
        <taxon>Agaricomycotina</taxon>
        <taxon>Agaricomycetes</taxon>
        <taxon>Agaricomycetidae</taxon>
        <taxon>Jaapiales</taxon>
        <taxon>Jaapiaceae</taxon>
        <taxon>Jaapia</taxon>
    </lineage>
</organism>
<dbReference type="HOGENOM" id="CLU_2320747_0_0_1"/>
<dbReference type="STRING" id="933084.A0A067PIK3"/>
<dbReference type="InParanoid" id="A0A067PIK3"/>
<protein>
    <submittedName>
        <fullName evidence="1">Uncharacterized protein</fullName>
    </submittedName>
</protein>
<dbReference type="OrthoDB" id="10266508at2759"/>
<proteinExistence type="predicted"/>
<dbReference type="EMBL" id="KL197762">
    <property type="protein sequence ID" value="KDQ50296.1"/>
    <property type="molecule type" value="Genomic_DNA"/>
</dbReference>
<dbReference type="AlphaFoldDB" id="A0A067PIK3"/>